<organism evidence="13 14">
    <name type="scientific">Tardiphaga robiniae</name>
    <dbReference type="NCBI Taxonomy" id="943830"/>
    <lineage>
        <taxon>Bacteria</taxon>
        <taxon>Pseudomonadati</taxon>
        <taxon>Pseudomonadota</taxon>
        <taxon>Alphaproteobacteria</taxon>
        <taxon>Hyphomicrobiales</taxon>
        <taxon>Nitrobacteraceae</taxon>
        <taxon>Tardiphaga</taxon>
    </lineage>
</organism>
<feature type="transmembrane region" description="Helical" evidence="11">
    <location>
        <begin position="262"/>
        <end position="283"/>
    </location>
</feature>
<evidence type="ECO:0000256" key="2">
    <source>
        <dbReference type="ARBA" id="ARBA00005417"/>
    </source>
</evidence>
<dbReference type="AlphaFoldDB" id="A0A7G6U1J3"/>
<feature type="transmembrane region" description="Helical" evidence="11">
    <location>
        <begin position="182"/>
        <end position="205"/>
    </location>
</feature>
<feature type="transmembrane region" description="Helical" evidence="11">
    <location>
        <begin position="92"/>
        <end position="110"/>
    </location>
</feature>
<feature type="transmembrane region" description="Helical" evidence="11">
    <location>
        <begin position="35"/>
        <end position="56"/>
    </location>
</feature>
<evidence type="ECO:0000256" key="7">
    <source>
        <dbReference type="ARBA" id="ARBA00022840"/>
    </source>
</evidence>
<evidence type="ECO:0000256" key="9">
    <source>
        <dbReference type="ARBA" id="ARBA00023136"/>
    </source>
</evidence>
<dbReference type="GO" id="GO:0005524">
    <property type="term" value="F:ATP binding"/>
    <property type="evidence" value="ECO:0007669"/>
    <property type="project" value="UniProtKB-KW"/>
</dbReference>
<keyword evidence="7 13" id="KW-0067">ATP-binding</keyword>
<keyword evidence="9 11" id="KW-0472">Membrane</keyword>
<protein>
    <submittedName>
        <fullName evidence="13">Branched-chain amino acid ABC transporter ATP-binding protein/permease</fullName>
    </submittedName>
</protein>
<dbReference type="CDD" id="cd06581">
    <property type="entry name" value="TM_PBP1_LivM_like"/>
    <property type="match status" value="1"/>
</dbReference>
<dbReference type="RefSeq" id="WP_184511772.1">
    <property type="nucleotide sequence ID" value="NZ_CP050292.1"/>
</dbReference>
<dbReference type="Proteomes" id="UP000515291">
    <property type="component" value="Chromosome"/>
</dbReference>
<dbReference type="InterPro" id="IPR017871">
    <property type="entry name" value="ABC_transporter-like_CS"/>
</dbReference>
<evidence type="ECO:0000256" key="11">
    <source>
        <dbReference type="SAM" id="Phobius"/>
    </source>
</evidence>
<feature type="domain" description="ABC transporter" evidence="12">
    <location>
        <begin position="329"/>
        <end position="577"/>
    </location>
</feature>
<evidence type="ECO:0000313" key="14">
    <source>
        <dbReference type="Proteomes" id="UP000515291"/>
    </source>
</evidence>
<dbReference type="SUPFAM" id="SSF52540">
    <property type="entry name" value="P-loop containing nucleoside triphosphate hydrolases"/>
    <property type="match status" value="1"/>
</dbReference>
<dbReference type="PROSITE" id="PS00211">
    <property type="entry name" value="ABC_TRANSPORTER_1"/>
    <property type="match status" value="1"/>
</dbReference>
<dbReference type="EMBL" id="CP050292">
    <property type="protein sequence ID" value="QND72875.1"/>
    <property type="molecule type" value="Genomic_DNA"/>
</dbReference>
<evidence type="ECO:0000256" key="10">
    <source>
        <dbReference type="ARBA" id="ARBA00024722"/>
    </source>
</evidence>
<evidence type="ECO:0000256" key="6">
    <source>
        <dbReference type="ARBA" id="ARBA00022741"/>
    </source>
</evidence>
<proteinExistence type="inferred from homology"/>
<dbReference type="InterPro" id="IPR003439">
    <property type="entry name" value="ABC_transporter-like_ATP-bd"/>
</dbReference>
<name>A0A7G6U1J3_9BRAD</name>
<dbReference type="GO" id="GO:0016887">
    <property type="term" value="F:ATP hydrolysis activity"/>
    <property type="evidence" value="ECO:0007669"/>
    <property type="project" value="InterPro"/>
</dbReference>
<comment type="function">
    <text evidence="10">Involved in beta-(1--&gt;2)glucan export. Transmembrane domains (TMD) form a pore in the inner membrane and the ATP-binding domain (NBD) is responsible for energy generation.</text>
</comment>
<dbReference type="InterPro" id="IPR001851">
    <property type="entry name" value="ABC_transp_permease"/>
</dbReference>
<feature type="transmembrane region" description="Helical" evidence="11">
    <location>
        <begin position="12"/>
        <end position="30"/>
    </location>
</feature>
<reference evidence="14" key="1">
    <citation type="journal article" date="2020" name="Mol. Plant Microbe">
        <title>Rhizobial microsymbionts of the narrowly endemic Oxytropis species growing in Kamchatka are characterized by significant genetic diversity and possess a set of genes that are associated with T3SS and T6SS secretion systems and can affect the development of symbiosis.</title>
        <authorList>
            <person name="Safronova V."/>
            <person name="Guro P."/>
            <person name="Sazanova A."/>
            <person name="Kuznetsova I."/>
            <person name="Belimov A."/>
            <person name="Yakubov V."/>
            <person name="Chirak E."/>
            <person name="Afonin A."/>
            <person name="Gogolev Y."/>
            <person name="Andronov E."/>
            <person name="Tikhonovich I."/>
        </authorList>
    </citation>
    <scope>NUCLEOTIDE SEQUENCE [LARGE SCALE GENOMIC DNA]</scope>
    <source>
        <strain evidence="14">581</strain>
    </source>
</reference>
<accession>A0A7G6U1J3</accession>
<sequence length="578" mass="60755">MGTAFDPYVQYVLGLCLIAMLASAALVPLVGLARIVMLASGAVMGIGAYASSLLVIKLGVPFLWALALASLIGTLSGIVLGLPAVRFQGHHLAMMTLVFQALTMIVIREWKSMTGGAEGMRVPPASVFGYELRSDESSLLFVAVMAALAILALSVLVYGRFGKALRAIASTEVGSEAFGIHLGAYKAGAFATTCTFLAFGGALIAPQLKIIDPESFGILQSIHTLAYPIVGGMTSIGGALLGGGLLRALPEALRGAADYGELAFAVFTVLIVLLLPGGLMAGIQRIGVALRASARTNTSTDATAERFAALSVTREPKSCQSVPILTPALQVVGVQKRFRSLTAIADVSLNVAPGTIHGIIGPNGAGKTTLFNVICGFLEPDSGQVKLFGSDAAGVPARSRIKLGVTRTFQHVAIYGELTLLDNVIIGQGDNGVFSSIFGSITDAVRGPGFQRRQDLAKSALEAVGLYDRRDDRAGSLSLGDQRRLEIARAIASRPKLLLLDEPVSGVGLAEEARLKELLHKLNVDWSLTMLLIEHNIRFVTDCCSSLSVMHQGAIFAEGLPQDVIARKDVGEIYFGKV</sequence>
<comment type="similarity">
    <text evidence="2">Belongs to the ABC transporter superfamily.</text>
</comment>
<keyword evidence="4" id="KW-1003">Cell membrane</keyword>
<dbReference type="PROSITE" id="PS50893">
    <property type="entry name" value="ABC_TRANSPORTER_2"/>
    <property type="match status" value="1"/>
</dbReference>
<dbReference type="Pfam" id="PF00005">
    <property type="entry name" value="ABC_tran"/>
    <property type="match status" value="1"/>
</dbReference>
<dbReference type="Gene3D" id="3.40.50.300">
    <property type="entry name" value="P-loop containing nucleotide triphosphate hydrolases"/>
    <property type="match status" value="1"/>
</dbReference>
<dbReference type="InterPro" id="IPR003593">
    <property type="entry name" value="AAA+_ATPase"/>
</dbReference>
<dbReference type="GO" id="GO:0005886">
    <property type="term" value="C:plasma membrane"/>
    <property type="evidence" value="ECO:0007669"/>
    <property type="project" value="UniProtKB-SubCell"/>
</dbReference>
<keyword evidence="3" id="KW-0813">Transport</keyword>
<dbReference type="InterPro" id="IPR043428">
    <property type="entry name" value="LivM-like"/>
</dbReference>
<feature type="transmembrane region" description="Helical" evidence="11">
    <location>
        <begin position="139"/>
        <end position="161"/>
    </location>
</feature>
<feature type="transmembrane region" description="Helical" evidence="11">
    <location>
        <begin position="62"/>
        <end position="85"/>
    </location>
</feature>
<gene>
    <name evidence="13" type="ORF">HB776_17890</name>
</gene>
<evidence type="ECO:0000313" key="13">
    <source>
        <dbReference type="EMBL" id="QND72875.1"/>
    </source>
</evidence>
<keyword evidence="5 11" id="KW-0812">Transmembrane</keyword>
<evidence type="ECO:0000256" key="5">
    <source>
        <dbReference type="ARBA" id="ARBA00022692"/>
    </source>
</evidence>
<keyword evidence="6" id="KW-0547">Nucleotide-binding</keyword>
<evidence type="ECO:0000256" key="8">
    <source>
        <dbReference type="ARBA" id="ARBA00022989"/>
    </source>
</evidence>
<evidence type="ECO:0000256" key="1">
    <source>
        <dbReference type="ARBA" id="ARBA00004651"/>
    </source>
</evidence>
<dbReference type="CDD" id="cd03219">
    <property type="entry name" value="ABC_Mj1267_LivG_branched"/>
    <property type="match status" value="1"/>
</dbReference>
<comment type="subcellular location">
    <subcellularLocation>
        <location evidence="1">Cell membrane</location>
        <topology evidence="1">Multi-pass membrane protein</topology>
    </subcellularLocation>
</comment>
<dbReference type="KEGG" id="trb:HB776_17890"/>
<evidence type="ECO:0000256" key="4">
    <source>
        <dbReference type="ARBA" id="ARBA00022475"/>
    </source>
</evidence>
<dbReference type="PANTHER" id="PTHR45772">
    <property type="entry name" value="CONSERVED COMPONENT OF ABC TRANSPORTER FOR NATURAL AMINO ACIDS-RELATED"/>
    <property type="match status" value="1"/>
</dbReference>
<dbReference type="Pfam" id="PF02653">
    <property type="entry name" value="BPD_transp_2"/>
    <property type="match status" value="1"/>
</dbReference>
<dbReference type="InterPro" id="IPR051120">
    <property type="entry name" value="ABC_AA/LPS_Transport"/>
</dbReference>
<evidence type="ECO:0000256" key="3">
    <source>
        <dbReference type="ARBA" id="ARBA00022448"/>
    </source>
</evidence>
<evidence type="ECO:0000259" key="12">
    <source>
        <dbReference type="PROSITE" id="PS50893"/>
    </source>
</evidence>
<feature type="transmembrane region" description="Helical" evidence="11">
    <location>
        <begin position="225"/>
        <end position="250"/>
    </location>
</feature>
<keyword evidence="8 11" id="KW-1133">Transmembrane helix</keyword>
<dbReference type="GO" id="GO:0015658">
    <property type="term" value="F:branched-chain amino acid transmembrane transporter activity"/>
    <property type="evidence" value="ECO:0007669"/>
    <property type="project" value="InterPro"/>
</dbReference>
<dbReference type="InterPro" id="IPR027417">
    <property type="entry name" value="P-loop_NTPase"/>
</dbReference>
<dbReference type="SMART" id="SM00382">
    <property type="entry name" value="AAA"/>
    <property type="match status" value="1"/>
</dbReference>